<evidence type="ECO:0000313" key="2">
    <source>
        <dbReference type="Proteomes" id="UP000653099"/>
    </source>
</evidence>
<reference evidence="1" key="2">
    <citation type="submission" date="2020-09" db="EMBL/GenBank/DDBJ databases">
        <authorList>
            <person name="Sun Q."/>
            <person name="Ohkuma M."/>
        </authorList>
    </citation>
    <scope>NUCLEOTIDE SEQUENCE</scope>
    <source>
        <strain evidence="1">JCM 14359</strain>
    </source>
</reference>
<dbReference type="AlphaFoldDB" id="A0A830E7L6"/>
<sequence length="164" mass="16694">MRPTARALSTRGGTPKAIGLLLACVAAAGLVLGTAGFAAVDADRGVEVNVTGDDDAYLGYEPTVNGIPEIPANESTPIVSYRNRFGVDLDSVTVDVSRANPGAAVAVESSDAPDRLGRGAAGPVHVTLSCSTERTVSLEFAATGTGPGVRVSLDRTLTVRCLPD</sequence>
<reference evidence="1" key="1">
    <citation type="journal article" date="2014" name="Int. J. Syst. Evol. Microbiol.">
        <title>Complete genome sequence of Corynebacterium casei LMG S-19264T (=DSM 44701T), isolated from a smear-ripened cheese.</title>
        <authorList>
            <consortium name="US DOE Joint Genome Institute (JGI-PGF)"/>
            <person name="Walter F."/>
            <person name="Albersmeier A."/>
            <person name="Kalinowski J."/>
            <person name="Ruckert C."/>
        </authorList>
    </citation>
    <scope>NUCLEOTIDE SEQUENCE</scope>
    <source>
        <strain evidence="1">JCM 14359</strain>
    </source>
</reference>
<name>A0A830E7L6_9EURY</name>
<evidence type="ECO:0000313" key="1">
    <source>
        <dbReference type="EMBL" id="GGI99784.1"/>
    </source>
</evidence>
<keyword evidence="2" id="KW-1185">Reference proteome</keyword>
<dbReference type="RefSeq" id="WP_188786016.1">
    <property type="nucleotide sequence ID" value="NZ_BMOC01000003.1"/>
</dbReference>
<evidence type="ECO:0008006" key="3">
    <source>
        <dbReference type="Google" id="ProtNLM"/>
    </source>
</evidence>
<organism evidence="1 2">
    <name type="scientific">Halobellus salinus</name>
    <dbReference type="NCBI Taxonomy" id="931585"/>
    <lineage>
        <taxon>Archaea</taxon>
        <taxon>Methanobacteriati</taxon>
        <taxon>Methanobacteriota</taxon>
        <taxon>Stenosarchaea group</taxon>
        <taxon>Halobacteria</taxon>
        <taxon>Halobacteriales</taxon>
        <taxon>Haloferacaceae</taxon>
        <taxon>Halobellus</taxon>
    </lineage>
</organism>
<proteinExistence type="predicted"/>
<protein>
    <recommendedName>
        <fullName evidence="3">DUF1102 domain-containing protein</fullName>
    </recommendedName>
</protein>
<comment type="caution">
    <text evidence="1">The sequence shown here is derived from an EMBL/GenBank/DDBJ whole genome shotgun (WGS) entry which is preliminary data.</text>
</comment>
<dbReference type="OrthoDB" id="330182at2157"/>
<dbReference type="Proteomes" id="UP000653099">
    <property type="component" value="Unassembled WGS sequence"/>
</dbReference>
<dbReference type="EMBL" id="BMOC01000003">
    <property type="protein sequence ID" value="GGI99784.1"/>
    <property type="molecule type" value="Genomic_DNA"/>
</dbReference>
<accession>A0A830E7L6</accession>
<gene>
    <name evidence="1" type="ORF">GCM10008995_07070</name>
</gene>